<evidence type="ECO:0000256" key="3">
    <source>
        <dbReference type="ARBA" id="ARBA00023172"/>
    </source>
</evidence>
<evidence type="ECO:0000259" key="6">
    <source>
        <dbReference type="PROSITE" id="PS51736"/>
    </source>
</evidence>
<feature type="domain" description="Resolvase/invertase-type recombinase catalytic" evidence="6">
    <location>
        <begin position="9"/>
        <end position="157"/>
    </location>
</feature>
<proteinExistence type="predicted"/>
<evidence type="ECO:0000256" key="2">
    <source>
        <dbReference type="ARBA" id="ARBA00023125"/>
    </source>
</evidence>
<dbReference type="PROSITE" id="PS51736">
    <property type="entry name" value="RECOMBINASES_3"/>
    <property type="match status" value="1"/>
</dbReference>
<evidence type="ECO:0000256" key="4">
    <source>
        <dbReference type="PIRSR" id="PIRSR606118-50"/>
    </source>
</evidence>
<dbReference type="SMART" id="SM00857">
    <property type="entry name" value="Resolvase"/>
    <property type="match status" value="1"/>
</dbReference>
<dbReference type="EMBL" id="AP010905">
    <property type="protein sequence ID" value="BAH73464.1"/>
    <property type="molecule type" value="Genomic_DNA"/>
</dbReference>
<evidence type="ECO:0000256" key="1">
    <source>
        <dbReference type="ARBA" id="ARBA00022908"/>
    </source>
</evidence>
<dbReference type="InterPro" id="IPR006118">
    <property type="entry name" value="Recombinase_CS"/>
</dbReference>
<dbReference type="GO" id="GO:0015074">
    <property type="term" value="P:DNA integration"/>
    <property type="evidence" value="ECO:0007669"/>
    <property type="project" value="UniProtKB-KW"/>
</dbReference>
<name>C4XUL3_SOLM1</name>
<geneLocation type="plasmid" evidence="7 8">
    <name>pDMC1</name>
</geneLocation>
<dbReference type="Proteomes" id="UP000009071">
    <property type="component" value="Plasmid pDMC1"/>
</dbReference>
<dbReference type="InterPro" id="IPR036162">
    <property type="entry name" value="Resolvase-like_N_sf"/>
</dbReference>
<dbReference type="eggNOG" id="COG1961">
    <property type="taxonomic scope" value="Bacteria"/>
</dbReference>
<keyword evidence="1" id="KW-0229">DNA integration</keyword>
<dbReference type="Gene3D" id="3.90.1750.20">
    <property type="entry name" value="Putative Large Serine Recombinase, Chain B, Domain 2"/>
    <property type="match status" value="1"/>
</dbReference>
<dbReference type="GO" id="GO:0003677">
    <property type="term" value="F:DNA binding"/>
    <property type="evidence" value="ECO:0007669"/>
    <property type="project" value="UniProtKB-KW"/>
</dbReference>
<gene>
    <name evidence="7" type="ordered locus">DMR_p1_00480</name>
</gene>
<dbReference type="AlphaFoldDB" id="C4XUL3"/>
<dbReference type="SUPFAM" id="SSF53041">
    <property type="entry name" value="Resolvase-like"/>
    <property type="match status" value="1"/>
</dbReference>
<protein>
    <recommendedName>
        <fullName evidence="6">Resolvase/invertase-type recombinase catalytic domain-containing protein</fullName>
    </recommendedName>
</protein>
<keyword evidence="3" id="KW-0233">DNA recombination</keyword>
<dbReference type="GO" id="GO:0000150">
    <property type="term" value="F:DNA strand exchange activity"/>
    <property type="evidence" value="ECO:0007669"/>
    <property type="project" value="InterPro"/>
</dbReference>
<keyword evidence="2" id="KW-0238">DNA-binding</keyword>
<evidence type="ECO:0000256" key="5">
    <source>
        <dbReference type="PROSITE-ProRule" id="PRU10137"/>
    </source>
</evidence>
<reference evidence="7 8" key="1">
    <citation type="journal article" date="2009" name="Genome Res.">
        <title>Whole genome sequence of Desulfovibrio magneticus strain RS-1 revealed common gene clusters in magnetotactic bacteria.</title>
        <authorList>
            <person name="Nakazawa H."/>
            <person name="Arakaki A."/>
            <person name="Narita-Yamada S."/>
            <person name="Yashiro I."/>
            <person name="Jinno K."/>
            <person name="Aoki N."/>
            <person name="Tsuruyama A."/>
            <person name="Okamura Y."/>
            <person name="Tanikawa S."/>
            <person name="Fujita N."/>
            <person name="Takeyama H."/>
            <person name="Matsunaga T."/>
        </authorList>
    </citation>
    <scope>NUCLEOTIDE SEQUENCE [LARGE SCALE GENOMIC DNA]</scope>
    <source>
        <strain evidence="8">ATCC 700980 / DSM 13731 / RS-1</strain>
    </source>
</reference>
<dbReference type="InterPro" id="IPR038109">
    <property type="entry name" value="DNA_bind_recomb_sf"/>
</dbReference>
<sequence length="230" mass="24533">MSMEVNVMAIFAYLRVSTLDQAESGAGLAAQLDACRRFAKSQEAELTAVFEDRGISGSKGLEARPGLLDAVATMGKGDVLLVAKRDRLGRDPIQVALIERAVSRKGARIVSAAGEGTDGDDPASILMRRMVDAFAEYERLLIGARTKSAMGAMKRRGERVGQIPYGYSLATDGVKLIPVSAEQEVIAEARRLHGAGLSLRGIAKELEARGFASRSGKAFLAEQVKRLLAA</sequence>
<dbReference type="PROSITE" id="PS00397">
    <property type="entry name" value="RECOMBINASES_1"/>
    <property type="match status" value="1"/>
</dbReference>
<dbReference type="HOGENOM" id="CLU_010686_0_2_7"/>
<organism evidence="7 8">
    <name type="scientific">Solidesulfovibrio magneticus (strain ATCC 700980 / DSM 13731 / RS-1)</name>
    <name type="common">Desulfovibrio magneticus</name>
    <dbReference type="NCBI Taxonomy" id="573370"/>
    <lineage>
        <taxon>Bacteria</taxon>
        <taxon>Pseudomonadati</taxon>
        <taxon>Thermodesulfobacteriota</taxon>
        <taxon>Desulfovibrionia</taxon>
        <taxon>Desulfovibrionales</taxon>
        <taxon>Desulfovibrionaceae</taxon>
        <taxon>Solidesulfovibrio</taxon>
    </lineage>
</organism>
<accession>C4XUL3</accession>
<dbReference type="InterPro" id="IPR050639">
    <property type="entry name" value="SSR_resolvase"/>
</dbReference>
<dbReference type="KEGG" id="dma:DMR_p1_00480"/>
<dbReference type="InterPro" id="IPR006119">
    <property type="entry name" value="Resolv_N"/>
</dbReference>
<dbReference type="PANTHER" id="PTHR30461">
    <property type="entry name" value="DNA-INVERTASE FROM LAMBDOID PROPHAGE"/>
    <property type="match status" value="1"/>
</dbReference>
<keyword evidence="7" id="KW-0614">Plasmid</keyword>
<feature type="active site" description="O-(5'-phospho-DNA)-serine intermediate" evidence="4 5">
    <location>
        <position position="17"/>
    </location>
</feature>
<dbReference type="Pfam" id="PF00239">
    <property type="entry name" value="Resolvase"/>
    <property type="match status" value="1"/>
</dbReference>
<dbReference type="CDD" id="cd00338">
    <property type="entry name" value="Ser_Recombinase"/>
    <property type="match status" value="1"/>
</dbReference>
<dbReference type="Gene3D" id="3.40.50.1390">
    <property type="entry name" value="Resolvase, N-terminal catalytic domain"/>
    <property type="match status" value="1"/>
</dbReference>
<dbReference type="PANTHER" id="PTHR30461:SF2">
    <property type="entry name" value="SERINE RECOMBINASE PINE-RELATED"/>
    <property type="match status" value="1"/>
</dbReference>
<keyword evidence="8" id="KW-1185">Reference proteome</keyword>
<evidence type="ECO:0000313" key="7">
    <source>
        <dbReference type="EMBL" id="BAH73464.1"/>
    </source>
</evidence>
<evidence type="ECO:0000313" key="8">
    <source>
        <dbReference type="Proteomes" id="UP000009071"/>
    </source>
</evidence>